<protein>
    <submittedName>
        <fullName evidence="2">Uncharacterized protein</fullName>
    </submittedName>
</protein>
<feature type="compositionally biased region" description="Low complexity" evidence="1">
    <location>
        <begin position="76"/>
        <end position="86"/>
    </location>
</feature>
<name>A0AAN7VZU7_9PEZI</name>
<comment type="caution">
    <text evidence="2">The sequence shown here is derived from an EMBL/GenBank/DDBJ whole genome shotgun (WGS) entry which is preliminary data.</text>
</comment>
<evidence type="ECO:0000313" key="2">
    <source>
        <dbReference type="EMBL" id="KAK5692442.1"/>
    </source>
</evidence>
<sequence>MPPKRGSKSNFAGLGQTLSGRVVKPKPVKTTKQEDDNWKPAVEDHPGERDDTEYQNKGGSTATTKNPKRGDKAQNKTTTPTKAAPAFSRRALGMLSAIAAGEADTNKAEVDAQQRSEPSVPANGLRHGRRRHAYGEGRTLGKDDAKSTKGDDLIPEVNDTVDGEDDFEAEDESIIED</sequence>
<dbReference type="AlphaFoldDB" id="A0AAN7VZU7"/>
<evidence type="ECO:0000256" key="1">
    <source>
        <dbReference type="SAM" id="MobiDB-lite"/>
    </source>
</evidence>
<dbReference type="EMBL" id="JAVRQU010000019">
    <property type="protein sequence ID" value="KAK5692442.1"/>
    <property type="molecule type" value="Genomic_DNA"/>
</dbReference>
<reference evidence="2" key="1">
    <citation type="submission" date="2023-08" db="EMBL/GenBank/DDBJ databases">
        <title>Black Yeasts Isolated from many extreme environments.</title>
        <authorList>
            <person name="Coleine C."/>
            <person name="Stajich J.E."/>
            <person name="Selbmann L."/>
        </authorList>
    </citation>
    <scope>NUCLEOTIDE SEQUENCE</scope>
    <source>
        <strain evidence="2">CCFEE 5810</strain>
    </source>
</reference>
<feature type="compositionally biased region" description="Acidic residues" evidence="1">
    <location>
        <begin position="159"/>
        <end position="177"/>
    </location>
</feature>
<feature type="region of interest" description="Disordered" evidence="1">
    <location>
        <begin position="1"/>
        <end position="177"/>
    </location>
</feature>
<feature type="compositionally biased region" description="Polar residues" evidence="1">
    <location>
        <begin position="55"/>
        <end position="65"/>
    </location>
</feature>
<feature type="compositionally biased region" description="Basic and acidic residues" evidence="1">
    <location>
        <begin position="31"/>
        <end position="54"/>
    </location>
</feature>
<gene>
    <name evidence="2" type="ORF">LTR97_010751</name>
</gene>
<organism evidence="2 3">
    <name type="scientific">Elasticomyces elasticus</name>
    <dbReference type="NCBI Taxonomy" id="574655"/>
    <lineage>
        <taxon>Eukaryota</taxon>
        <taxon>Fungi</taxon>
        <taxon>Dikarya</taxon>
        <taxon>Ascomycota</taxon>
        <taxon>Pezizomycotina</taxon>
        <taxon>Dothideomycetes</taxon>
        <taxon>Dothideomycetidae</taxon>
        <taxon>Mycosphaerellales</taxon>
        <taxon>Teratosphaeriaceae</taxon>
        <taxon>Elasticomyces</taxon>
    </lineage>
</organism>
<proteinExistence type="predicted"/>
<feature type="compositionally biased region" description="Basic and acidic residues" evidence="1">
    <location>
        <begin position="104"/>
        <end position="114"/>
    </location>
</feature>
<evidence type="ECO:0000313" key="3">
    <source>
        <dbReference type="Proteomes" id="UP001310594"/>
    </source>
</evidence>
<dbReference type="Proteomes" id="UP001310594">
    <property type="component" value="Unassembled WGS sequence"/>
</dbReference>
<accession>A0AAN7VZU7</accession>
<feature type="compositionally biased region" description="Basic and acidic residues" evidence="1">
    <location>
        <begin position="133"/>
        <end position="152"/>
    </location>
</feature>